<name>A0A380L0S2_9STRE</name>
<dbReference type="EC" id="3.1.3.5" evidence="1"/>
<dbReference type="InterPro" id="IPR041492">
    <property type="entry name" value="HAD_2"/>
</dbReference>
<dbReference type="GO" id="GO:0005829">
    <property type="term" value="C:cytosol"/>
    <property type="evidence" value="ECO:0007669"/>
    <property type="project" value="TreeGrafter"/>
</dbReference>
<dbReference type="Proteomes" id="UP000254634">
    <property type="component" value="Unassembled WGS sequence"/>
</dbReference>
<reference evidence="1" key="1">
    <citation type="submission" date="2018-06" db="EMBL/GenBank/DDBJ databases">
        <authorList>
            <consortium name="Pathogen Informatics"/>
            <person name="Doyle S."/>
        </authorList>
    </citation>
    <scope>NUCLEOTIDE SEQUENCE [LARGE SCALE GENOMIC DNA]</scope>
    <source>
        <strain evidence="1">NCTC13765</strain>
    </source>
</reference>
<accession>A0A380L0S2</accession>
<evidence type="ECO:0000313" key="1">
    <source>
        <dbReference type="EMBL" id="SUN76320.1"/>
    </source>
</evidence>
<dbReference type="SUPFAM" id="SSF56784">
    <property type="entry name" value="HAD-like"/>
    <property type="match status" value="1"/>
</dbReference>
<dbReference type="AlphaFoldDB" id="A0A380L0S2"/>
<dbReference type="Gene3D" id="3.40.50.1000">
    <property type="entry name" value="HAD superfamily/HAD-like"/>
    <property type="match status" value="1"/>
</dbReference>
<dbReference type="Pfam" id="PF13419">
    <property type="entry name" value="HAD_2"/>
    <property type="match status" value="1"/>
</dbReference>
<dbReference type="GO" id="GO:0008253">
    <property type="term" value="F:5'-nucleotidase activity"/>
    <property type="evidence" value="ECO:0007669"/>
    <property type="project" value="UniProtKB-EC"/>
</dbReference>
<dbReference type="STRING" id="1123307.GCA_000380065_00603"/>
<dbReference type="GO" id="GO:0004713">
    <property type="term" value="F:protein tyrosine kinase activity"/>
    <property type="evidence" value="ECO:0007669"/>
    <property type="project" value="TreeGrafter"/>
</dbReference>
<dbReference type="GO" id="GO:0008967">
    <property type="term" value="F:phosphoglycolate phosphatase activity"/>
    <property type="evidence" value="ECO:0007669"/>
    <property type="project" value="UniProtKB-EC"/>
</dbReference>
<gene>
    <name evidence="1" type="ORF">NCTC13765_00808</name>
</gene>
<dbReference type="SFLD" id="SFLDS00003">
    <property type="entry name" value="Haloacid_Dehalogenase"/>
    <property type="match status" value="1"/>
</dbReference>
<dbReference type="SFLD" id="SFLDG01129">
    <property type="entry name" value="C1.5:_HAD__Beta-PGM__Phosphata"/>
    <property type="match status" value="1"/>
</dbReference>
<dbReference type="EMBL" id="UHFR01000005">
    <property type="protein sequence ID" value="SUN76320.1"/>
    <property type="molecule type" value="Genomic_DNA"/>
</dbReference>
<organism evidence="1 2">
    <name type="scientific">Streptococcus massiliensis</name>
    <dbReference type="NCBI Taxonomy" id="313439"/>
    <lineage>
        <taxon>Bacteria</taxon>
        <taxon>Bacillati</taxon>
        <taxon>Bacillota</taxon>
        <taxon>Bacilli</taxon>
        <taxon>Lactobacillales</taxon>
        <taxon>Streptococcaceae</taxon>
        <taxon>Streptococcus</taxon>
    </lineage>
</organism>
<dbReference type="OrthoDB" id="9792518at2"/>
<proteinExistence type="predicted"/>
<dbReference type="InterPro" id="IPR023198">
    <property type="entry name" value="PGP-like_dom2"/>
</dbReference>
<keyword evidence="2" id="KW-1185">Reference proteome</keyword>
<dbReference type="InterPro" id="IPR023214">
    <property type="entry name" value="HAD_sf"/>
</dbReference>
<dbReference type="PANTHER" id="PTHR43434:SF20">
    <property type="entry name" value="5'-NUCLEOTIDASE"/>
    <property type="match status" value="1"/>
</dbReference>
<evidence type="ECO:0000313" key="2">
    <source>
        <dbReference type="Proteomes" id="UP000254634"/>
    </source>
</evidence>
<keyword evidence="1" id="KW-0378">Hydrolase</keyword>
<dbReference type="RefSeq" id="WP_018371294.1">
    <property type="nucleotide sequence ID" value="NZ_UHFR01000005.1"/>
</dbReference>
<protein>
    <submittedName>
        <fullName evidence="1">Phosphoglycolate phosphatase</fullName>
        <ecNumber evidence="1">3.1.3.18</ecNumber>
        <ecNumber evidence="1">3.1.3.5</ecNumber>
    </submittedName>
</protein>
<dbReference type="EC" id="3.1.3.18" evidence="1"/>
<dbReference type="InterPro" id="IPR036412">
    <property type="entry name" value="HAD-like_sf"/>
</dbReference>
<dbReference type="PANTHER" id="PTHR43434">
    <property type="entry name" value="PHOSPHOGLYCOLATE PHOSPHATASE"/>
    <property type="match status" value="1"/>
</dbReference>
<dbReference type="SFLD" id="SFLDG01135">
    <property type="entry name" value="C1.5.6:_HAD__Beta-PGM__Phospha"/>
    <property type="match status" value="1"/>
</dbReference>
<sequence length="210" mass="23306">MKYIFFDLDGTLVDSSKGIKASFAHTFQSLGQEIPDESVIDSFIGPPLEVSFATVVKPEDVSSAIDYYRQYYKEEGIYEVELYKGIPELLESLKQAGYSLYITTSKNEPTALQMAENLQINDYFAGILGSLPHSYHKADVIKRAIKESQADLSQVVIIGDTKFDMIGGKTVGIKTLGALWGFGKKADLIENGADFLARTPQEVFSLLQHF</sequence>
<dbReference type="Gene3D" id="1.10.150.240">
    <property type="entry name" value="Putative phosphatase, domain 2"/>
    <property type="match status" value="1"/>
</dbReference>
<dbReference type="InterPro" id="IPR050155">
    <property type="entry name" value="HAD-like_hydrolase_sf"/>
</dbReference>